<evidence type="ECO:0000313" key="2">
    <source>
        <dbReference type="EMBL" id="HIW90401.1"/>
    </source>
</evidence>
<keyword evidence="1" id="KW-0472">Membrane</keyword>
<protein>
    <submittedName>
        <fullName evidence="2">Uncharacterized protein</fullName>
    </submittedName>
</protein>
<dbReference type="EMBL" id="DXGC01000017">
    <property type="protein sequence ID" value="HIW90401.1"/>
    <property type="molecule type" value="Genomic_DNA"/>
</dbReference>
<keyword evidence="1" id="KW-0812">Transmembrane</keyword>
<dbReference type="InterPro" id="IPR036514">
    <property type="entry name" value="SGNH_hydro_sf"/>
</dbReference>
<reference evidence="2" key="1">
    <citation type="journal article" date="2021" name="PeerJ">
        <title>Extensive microbial diversity within the chicken gut microbiome revealed by metagenomics and culture.</title>
        <authorList>
            <person name="Gilroy R."/>
            <person name="Ravi A."/>
            <person name="Getino M."/>
            <person name="Pursley I."/>
            <person name="Horton D.L."/>
            <person name="Alikhan N.F."/>
            <person name="Baker D."/>
            <person name="Gharbi K."/>
            <person name="Hall N."/>
            <person name="Watson M."/>
            <person name="Adriaenssens E.M."/>
            <person name="Foster-Nyarko E."/>
            <person name="Jarju S."/>
            <person name="Secka A."/>
            <person name="Antonio M."/>
            <person name="Oren A."/>
            <person name="Chaudhuri R.R."/>
            <person name="La Ragione R."/>
            <person name="Hildebrand F."/>
            <person name="Pallen M.J."/>
        </authorList>
    </citation>
    <scope>NUCLEOTIDE SEQUENCE</scope>
    <source>
        <strain evidence="2">CHK32-1732</strain>
    </source>
</reference>
<comment type="caution">
    <text evidence="2">The sequence shown here is derived from an EMBL/GenBank/DDBJ whole genome shotgun (WGS) entry which is preliminary data.</text>
</comment>
<name>A0A9D1RPN6_9CORY</name>
<dbReference type="Proteomes" id="UP000824190">
    <property type="component" value="Unassembled WGS sequence"/>
</dbReference>
<feature type="transmembrane region" description="Helical" evidence="1">
    <location>
        <begin position="12"/>
        <end position="36"/>
    </location>
</feature>
<accession>A0A9D1RPN6</accession>
<organism evidence="2 3">
    <name type="scientific">Candidatus Corynebacterium avicola</name>
    <dbReference type="NCBI Taxonomy" id="2838527"/>
    <lineage>
        <taxon>Bacteria</taxon>
        <taxon>Bacillati</taxon>
        <taxon>Actinomycetota</taxon>
        <taxon>Actinomycetes</taxon>
        <taxon>Mycobacteriales</taxon>
        <taxon>Corynebacteriaceae</taxon>
        <taxon>Corynebacterium</taxon>
    </lineage>
</organism>
<gene>
    <name evidence="2" type="ORF">H9870_01870</name>
</gene>
<evidence type="ECO:0000256" key="1">
    <source>
        <dbReference type="SAM" id="Phobius"/>
    </source>
</evidence>
<dbReference type="AlphaFoldDB" id="A0A9D1RPN6"/>
<sequence length="222" mass="22999">MKTEEQKQNSSRTIIAVIAAIAVALAVILGIVYVAGQSSSQDDSGNSAFGSAEGAGSDVVDVDGSNVTWIGDSVSSGLTPDVLRERFPGIQVDSEPGKSFRTLSTDLSEMDSAGNLKDVVVIALGLNGFPDKDGLEETLEQFGGRQYILVYPGGGSSDQTIDVIDQLVAAHPDTVRAADWPGAADKVKDFADDGVHIGEQGANVLADTVAPEISAAQQHLQG</sequence>
<reference evidence="2" key="2">
    <citation type="submission" date="2021-04" db="EMBL/GenBank/DDBJ databases">
        <authorList>
            <person name="Gilroy R."/>
        </authorList>
    </citation>
    <scope>NUCLEOTIDE SEQUENCE</scope>
    <source>
        <strain evidence="2">CHK32-1732</strain>
    </source>
</reference>
<evidence type="ECO:0000313" key="3">
    <source>
        <dbReference type="Proteomes" id="UP000824190"/>
    </source>
</evidence>
<dbReference type="Gene3D" id="3.40.50.1110">
    <property type="entry name" value="SGNH hydrolase"/>
    <property type="match status" value="1"/>
</dbReference>
<dbReference type="SUPFAM" id="SSF52266">
    <property type="entry name" value="SGNH hydrolase"/>
    <property type="match status" value="1"/>
</dbReference>
<keyword evidence="1" id="KW-1133">Transmembrane helix</keyword>
<proteinExistence type="predicted"/>